<dbReference type="Pfam" id="PF11236">
    <property type="entry name" value="DUF3037"/>
    <property type="match status" value="1"/>
</dbReference>
<sequence length="143" mass="15333">MPRDDGSAEAGQKALCAFDSAVLRVVPRVERGERLNVGAVVFCRDREFLGVGFAVDEGRLLALAPDLDLAAVRDHLEFLRAVGAGEARGGAIARLPQAERFGWLVSPTSTIVQPSRAHTGLCTEPAAALERLLDRMVRVTAAR</sequence>
<gene>
    <name evidence="1" type="ORF">CAP_3793</name>
</gene>
<name>A0A017T7N0_9BACT</name>
<proteinExistence type="predicted"/>
<protein>
    <recommendedName>
        <fullName evidence="3">DUF3037 domain-containing protein</fullName>
    </recommendedName>
</protein>
<dbReference type="AlphaFoldDB" id="A0A017T7N0"/>
<dbReference type="Proteomes" id="UP000019678">
    <property type="component" value="Unassembled WGS sequence"/>
</dbReference>
<reference evidence="1 2" key="1">
    <citation type="submission" date="2013-05" db="EMBL/GenBank/DDBJ databases">
        <title>Genome assembly of Chondromyces apiculatus DSM 436.</title>
        <authorList>
            <person name="Sharma G."/>
            <person name="Khatri I."/>
            <person name="Kaur C."/>
            <person name="Mayilraj S."/>
            <person name="Subramanian S."/>
        </authorList>
    </citation>
    <scope>NUCLEOTIDE SEQUENCE [LARGE SCALE GENOMIC DNA]</scope>
    <source>
        <strain evidence="1 2">DSM 436</strain>
    </source>
</reference>
<dbReference type="EMBL" id="ASRX01000028">
    <property type="protein sequence ID" value="EYF04982.1"/>
    <property type="molecule type" value="Genomic_DNA"/>
</dbReference>
<accession>A0A017T7N0</accession>
<dbReference type="eggNOG" id="ENOG5032SI8">
    <property type="taxonomic scope" value="Bacteria"/>
</dbReference>
<evidence type="ECO:0000313" key="2">
    <source>
        <dbReference type="Proteomes" id="UP000019678"/>
    </source>
</evidence>
<evidence type="ECO:0000313" key="1">
    <source>
        <dbReference type="EMBL" id="EYF04982.1"/>
    </source>
</evidence>
<evidence type="ECO:0008006" key="3">
    <source>
        <dbReference type="Google" id="ProtNLM"/>
    </source>
</evidence>
<keyword evidence="2" id="KW-1185">Reference proteome</keyword>
<dbReference type="InterPro" id="IPR021398">
    <property type="entry name" value="DUF3037"/>
</dbReference>
<dbReference type="STRING" id="1192034.CAP_3793"/>
<dbReference type="RefSeq" id="WP_231511569.1">
    <property type="nucleotide sequence ID" value="NZ_ASRX01000028.1"/>
</dbReference>
<comment type="caution">
    <text evidence="1">The sequence shown here is derived from an EMBL/GenBank/DDBJ whole genome shotgun (WGS) entry which is preliminary data.</text>
</comment>
<organism evidence="1 2">
    <name type="scientific">Chondromyces apiculatus DSM 436</name>
    <dbReference type="NCBI Taxonomy" id="1192034"/>
    <lineage>
        <taxon>Bacteria</taxon>
        <taxon>Pseudomonadati</taxon>
        <taxon>Myxococcota</taxon>
        <taxon>Polyangia</taxon>
        <taxon>Polyangiales</taxon>
        <taxon>Polyangiaceae</taxon>
        <taxon>Chondromyces</taxon>
    </lineage>
</organism>